<reference evidence="1 2" key="1">
    <citation type="journal article" date="2020" name="Int. J. Syst. Evol. Microbiol.">
        <title>Paraburkholderia madseniana sp. nov., a phenolic acid-degrading bacterium isolated from acidic forest soil.</title>
        <authorList>
            <person name="Wilhelm R.C."/>
            <person name="Murphy S.J.L."/>
            <person name="Feriancek N.M."/>
            <person name="Karasz D.C."/>
            <person name="DeRito C.M."/>
            <person name="Newman J.D."/>
            <person name="Buckley D.H."/>
        </authorList>
    </citation>
    <scope>NUCLEOTIDE SEQUENCE [LARGE SCALE GENOMIC DNA]</scope>
    <source>
        <strain evidence="1 2">RP11</strain>
    </source>
</reference>
<evidence type="ECO:0000313" key="2">
    <source>
        <dbReference type="Proteomes" id="UP000463700"/>
    </source>
</evidence>
<dbReference type="Proteomes" id="UP000463700">
    <property type="component" value="Unassembled WGS sequence"/>
</dbReference>
<dbReference type="OrthoDB" id="8926609at2"/>
<protein>
    <submittedName>
        <fullName evidence="1">Uncharacterized protein</fullName>
    </submittedName>
</protein>
<dbReference type="AlphaFoldDB" id="A0A6N6WC30"/>
<sequence length="82" mass="9648">MSIAEKSLRLLVEKWLTPTPATPIRVTRFSRTHSNWRRYVRVEALRPQGSITLFFFQHDDGTWRVFPPETGRLTLRSYMGAI</sequence>
<evidence type="ECO:0000313" key="1">
    <source>
        <dbReference type="EMBL" id="KAE8758215.1"/>
    </source>
</evidence>
<organism evidence="1 2">
    <name type="scientific">Paraburkholderia madseniana</name>
    <dbReference type="NCBI Taxonomy" id="2599607"/>
    <lineage>
        <taxon>Bacteria</taxon>
        <taxon>Pseudomonadati</taxon>
        <taxon>Pseudomonadota</taxon>
        <taxon>Betaproteobacteria</taxon>
        <taxon>Burkholderiales</taxon>
        <taxon>Burkholderiaceae</taxon>
        <taxon>Paraburkholderia</taxon>
    </lineage>
</organism>
<name>A0A6N6WC30_9BURK</name>
<dbReference type="RefSeq" id="WP_154561699.1">
    <property type="nucleotide sequence ID" value="NZ_VOSW01000036.1"/>
</dbReference>
<proteinExistence type="predicted"/>
<accession>A0A6N6WC30</accession>
<gene>
    <name evidence="1" type="ORF">FSO04_20055</name>
</gene>
<comment type="caution">
    <text evidence="1">The sequence shown here is derived from an EMBL/GenBank/DDBJ whole genome shotgun (WGS) entry which is preliminary data.</text>
</comment>
<dbReference type="EMBL" id="VOSW01000036">
    <property type="protein sequence ID" value="KAE8758215.1"/>
    <property type="molecule type" value="Genomic_DNA"/>
</dbReference>